<gene>
    <name evidence="2" type="ORF">FNH09_05495</name>
</gene>
<dbReference type="InterPro" id="IPR018988">
    <property type="entry name" value="DUF2000"/>
</dbReference>
<evidence type="ECO:0000256" key="1">
    <source>
        <dbReference type="SAM" id="MobiDB-lite"/>
    </source>
</evidence>
<protein>
    <submittedName>
        <fullName evidence="2">DUF2000 domain-containing protein</fullName>
    </submittedName>
</protein>
<dbReference type="Gene3D" id="3.40.1490.10">
    <property type="entry name" value="Bit1"/>
    <property type="match status" value="1"/>
</dbReference>
<dbReference type="RefSeq" id="WP_152885596.1">
    <property type="nucleotide sequence ID" value="NZ_VJZD01000014.1"/>
</dbReference>
<dbReference type="SUPFAM" id="SSF102462">
    <property type="entry name" value="Peptidyl-tRNA hydrolase II"/>
    <property type="match status" value="1"/>
</dbReference>
<dbReference type="InterPro" id="IPR023476">
    <property type="entry name" value="Pep_tRNA_hydro_II_dom_sf"/>
</dbReference>
<dbReference type="Proteomes" id="UP000325849">
    <property type="component" value="Unassembled WGS sequence"/>
</dbReference>
<feature type="region of interest" description="Disordered" evidence="1">
    <location>
        <begin position="1"/>
        <end position="20"/>
    </location>
</feature>
<reference evidence="2 3" key="1">
    <citation type="submission" date="2019-07" db="EMBL/GenBank/DDBJ databases">
        <title>New species of Amycolatopsis and Streptomyces.</title>
        <authorList>
            <person name="Duangmal K."/>
            <person name="Teo W.F.A."/>
            <person name="Lipun K."/>
        </authorList>
    </citation>
    <scope>NUCLEOTIDE SEQUENCE [LARGE SCALE GENOMIC DNA]</scope>
    <source>
        <strain evidence="2 3">NBRC 109810</strain>
    </source>
</reference>
<proteinExistence type="predicted"/>
<accession>A0A5N8V845</accession>
<dbReference type="EMBL" id="VJZD01000014">
    <property type="protein sequence ID" value="MPY30782.1"/>
    <property type="molecule type" value="Genomic_DNA"/>
</dbReference>
<dbReference type="OrthoDB" id="1684239at2"/>
<dbReference type="AlphaFoldDB" id="A0A5N8V845"/>
<name>A0A5N8V845_9ACTN</name>
<dbReference type="Pfam" id="PF09391">
    <property type="entry name" value="DUF2000"/>
    <property type="match status" value="1"/>
</dbReference>
<sequence length="157" mass="17277">MQRTYKTTPDGVRQSRGMSEQPRFDTKIAVLLREDLETWQRLNVTAFLTSGLGTVVPEVIGEPYEDADGVRHLPMFRQPVLVLEGTKETLTAAHTRALSRALPRALFTSDLFATGNDHDNRAAVRAVPTAALDLVGLAVYGPRNAVDKVLKGARMHP</sequence>
<comment type="caution">
    <text evidence="2">The sequence shown here is derived from an EMBL/GenBank/DDBJ whole genome shotgun (WGS) entry which is preliminary data.</text>
</comment>
<evidence type="ECO:0000313" key="3">
    <source>
        <dbReference type="Proteomes" id="UP000325849"/>
    </source>
</evidence>
<keyword evidence="3" id="KW-1185">Reference proteome</keyword>
<evidence type="ECO:0000313" key="2">
    <source>
        <dbReference type="EMBL" id="MPY30782.1"/>
    </source>
</evidence>
<organism evidence="2 3">
    <name type="scientific">Streptomyces adustus</name>
    <dbReference type="NCBI Taxonomy" id="1609272"/>
    <lineage>
        <taxon>Bacteria</taxon>
        <taxon>Bacillati</taxon>
        <taxon>Actinomycetota</taxon>
        <taxon>Actinomycetes</taxon>
        <taxon>Kitasatosporales</taxon>
        <taxon>Streptomycetaceae</taxon>
        <taxon>Streptomyces</taxon>
    </lineage>
</organism>